<name>A0AC34RF99_9BILA</name>
<sequence length="258" mass="29806">MSSDDEVNREEIDSMINACLNFFPSEEFGKQMREMVMMFAYQGVQFDKIREDYIAKSGGNKEEYLKDLVYLFTFFHHHGTKISRRIWKLPKFIREQLQPLIQKYDIKDNSKDDLEVITLPRLVGAFPLENLIVAMKVKPRCFIEGVDYSLPHHWLSISGAALLIPKDAKYDPLMKIVIYYQNLTHQSMAESGIQNLGTMEPRTFCRLARRGDVPEEIRLKGLILAGIIDPTTEDIVEQVQSFANTIDIMVDEFGFIVS</sequence>
<protein>
    <submittedName>
        <fullName evidence="2">Uncharacterized protein</fullName>
    </submittedName>
</protein>
<organism evidence="1 2">
    <name type="scientific">Panagrolaimus sp. JU765</name>
    <dbReference type="NCBI Taxonomy" id="591449"/>
    <lineage>
        <taxon>Eukaryota</taxon>
        <taxon>Metazoa</taxon>
        <taxon>Ecdysozoa</taxon>
        <taxon>Nematoda</taxon>
        <taxon>Chromadorea</taxon>
        <taxon>Rhabditida</taxon>
        <taxon>Tylenchina</taxon>
        <taxon>Panagrolaimomorpha</taxon>
        <taxon>Panagrolaimoidea</taxon>
        <taxon>Panagrolaimidae</taxon>
        <taxon>Panagrolaimus</taxon>
    </lineage>
</organism>
<proteinExistence type="predicted"/>
<dbReference type="WBParaSite" id="JU765_v2.g6337.t1">
    <property type="protein sequence ID" value="JU765_v2.g6337.t1"/>
    <property type="gene ID" value="JU765_v2.g6337"/>
</dbReference>
<accession>A0AC34RF99</accession>
<evidence type="ECO:0000313" key="2">
    <source>
        <dbReference type="WBParaSite" id="JU765_v2.g6337.t1"/>
    </source>
</evidence>
<evidence type="ECO:0000313" key="1">
    <source>
        <dbReference type="Proteomes" id="UP000887576"/>
    </source>
</evidence>
<reference evidence="2" key="1">
    <citation type="submission" date="2022-11" db="UniProtKB">
        <authorList>
            <consortium name="WormBaseParasite"/>
        </authorList>
    </citation>
    <scope>IDENTIFICATION</scope>
</reference>
<dbReference type="Proteomes" id="UP000887576">
    <property type="component" value="Unplaced"/>
</dbReference>